<dbReference type="Pfam" id="PF02770">
    <property type="entry name" value="Acyl-CoA_dh_M"/>
    <property type="match status" value="1"/>
</dbReference>
<dbReference type="Pfam" id="PF00441">
    <property type="entry name" value="Acyl-CoA_dh_1"/>
    <property type="match status" value="1"/>
</dbReference>
<evidence type="ECO:0000256" key="5">
    <source>
        <dbReference type="RuleBase" id="RU362125"/>
    </source>
</evidence>
<dbReference type="InterPro" id="IPR046373">
    <property type="entry name" value="Acyl-CoA_Oxase/DH_mid-dom_sf"/>
</dbReference>
<reference evidence="11" key="1">
    <citation type="submission" date="2018-08" db="EMBL/GenBank/DDBJ databases">
        <authorList>
            <person name="Hornung B."/>
        </authorList>
    </citation>
    <scope>NUCLEOTIDE SEQUENCE [LARGE SCALE GENOMIC DNA]</scope>
</reference>
<dbReference type="Pfam" id="PF02771">
    <property type="entry name" value="Acyl-CoA_dh_N"/>
    <property type="match status" value="1"/>
</dbReference>
<dbReference type="OrthoDB" id="142556at2"/>
<dbReference type="GO" id="GO:0003995">
    <property type="term" value="F:acyl-CoA dehydrogenase activity"/>
    <property type="evidence" value="ECO:0007669"/>
    <property type="project" value="TreeGrafter"/>
</dbReference>
<dbReference type="Proteomes" id="UP000279336">
    <property type="component" value="Unassembled WGS sequence"/>
</dbReference>
<protein>
    <submittedName>
        <fullName evidence="9 10">Acyl-CoA dehydrogenase</fullName>
        <ecNumber evidence="10">1.3.-.-</ecNumber>
    </submittedName>
</protein>
<sequence>MLTEKPRNEEEFQQYLMEIRELAQGPFDEMQLEIEVTNKFPDEFFELAKEHNLYRFYLPEKYGGWGMSTLQIMKVQEEFSRGPGGMRMHLHHAAGLNWRIMDDFAQPELKEWAMPRFQDKTLFVNFALTEKEAGSGADIKTSAKRDGNEWVINGEKTLISHTDCSDGTYLITLTDPDAAKDKRLTAFFVPFDTPGYEVVDMPHMMGCRGAGHAGLRFTDCRVPDTYRLGEVGEGLHVAMYSLGLSRVHIADSNLGMAQRMLEISIARAKERVTFGKPLVQRQAIQTMIAESGKWVYMLRSMIHDTAARYDKGEDPMTQASLCKLASIDGVKVVSDNMLEILGGIGYFEECEYGPAERLYRDCRAMWLEEGPPTVQRTTAARGLIDTGGDLWNS</sequence>
<evidence type="ECO:0000256" key="1">
    <source>
        <dbReference type="ARBA" id="ARBA00001974"/>
    </source>
</evidence>
<dbReference type="SUPFAM" id="SSF56645">
    <property type="entry name" value="Acyl-CoA dehydrogenase NM domain-like"/>
    <property type="match status" value="1"/>
</dbReference>
<dbReference type="EMBL" id="RCIW01000002">
    <property type="protein sequence ID" value="RLP12726.1"/>
    <property type="molecule type" value="Genomic_DNA"/>
</dbReference>
<dbReference type="InterPro" id="IPR006091">
    <property type="entry name" value="Acyl-CoA_Oxase/DH_mid-dom"/>
</dbReference>
<dbReference type="Gene3D" id="1.10.540.10">
    <property type="entry name" value="Acyl-CoA dehydrogenase/oxidase, N-terminal domain"/>
    <property type="match status" value="1"/>
</dbReference>
<feature type="domain" description="Acyl-CoA dehydrogenase/oxidase N-terminal" evidence="8">
    <location>
        <begin position="10"/>
        <end position="117"/>
    </location>
</feature>
<reference evidence="9 12" key="3">
    <citation type="submission" date="2018-10" db="EMBL/GenBank/DDBJ databases">
        <title>Propionibacterium australiense Genome Sequencing and Assembly.</title>
        <authorList>
            <person name="Bernier A.-M."/>
            <person name="Bernard K."/>
        </authorList>
    </citation>
    <scope>NUCLEOTIDE SEQUENCE [LARGE SCALE GENOMIC DNA]</scope>
    <source>
        <strain evidence="9 12">NML98A078</strain>
    </source>
</reference>
<feature type="domain" description="Acyl-CoA oxidase/dehydrogenase middle" evidence="7">
    <location>
        <begin position="126"/>
        <end position="220"/>
    </location>
</feature>
<evidence type="ECO:0000313" key="11">
    <source>
        <dbReference type="Proteomes" id="UP000263928"/>
    </source>
</evidence>
<dbReference type="PANTHER" id="PTHR43884:SF40">
    <property type="entry name" value="ACYL-COA DEHYDROGENASE"/>
    <property type="match status" value="1"/>
</dbReference>
<organism evidence="10 11">
    <name type="scientific">Propionibacterium australiense</name>
    <dbReference type="NCBI Taxonomy" id="119981"/>
    <lineage>
        <taxon>Bacteria</taxon>
        <taxon>Bacillati</taxon>
        <taxon>Actinomycetota</taxon>
        <taxon>Actinomycetes</taxon>
        <taxon>Propionibacteriales</taxon>
        <taxon>Propionibacteriaceae</taxon>
        <taxon>Propionibacterium</taxon>
    </lineage>
</organism>
<dbReference type="InterPro" id="IPR009100">
    <property type="entry name" value="AcylCoA_DH/oxidase_NM_dom_sf"/>
</dbReference>
<evidence type="ECO:0000259" key="7">
    <source>
        <dbReference type="Pfam" id="PF02770"/>
    </source>
</evidence>
<evidence type="ECO:0000256" key="3">
    <source>
        <dbReference type="ARBA" id="ARBA00022630"/>
    </source>
</evidence>
<dbReference type="Gene3D" id="1.20.140.10">
    <property type="entry name" value="Butyryl-CoA Dehydrogenase, subunit A, domain 3"/>
    <property type="match status" value="1"/>
</dbReference>
<name>A0A383S3X7_9ACTN</name>
<comment type="similarity">
    <text evidence="2 5">Belongs to the acyl-CoA dehydrogenase family.</text>
</comment>
<reference evidence="10" key="2">
    <citation type="submission" date="2018-08" db="EMBL/GenBank/DDBJ databases">
        <authorList>
            <person name="Ferrada E.E."/>
            <person name="Latorre B.A."/>
        </authorList>
    </citation>
    <scope>NUCLEOTIDE SEQUENCE [LARGE SCALE GENOMIC DNA]</scope>
    <source>
        <strain evidence="10">Propionibacterium_australiense1</strain>
    </source>
</reference>
<dbReference type="RefSeq" id="WP_119160628.1">
    <property type="nucleotide sequence ID" value="NZ_LR134442.1"/>
</dbReference>
<evidence type="ECO:0000259" key="8">
    <source>
        <dbReference type="Pfam" id="PF02771"/>
    </source>
</evidence>
<dbReference type="SUPFAM" id="SSF47203">
    <property type="entry name" value="Acyl-CoA dehydrogenase C-terminal domain-like"/>
    <property type="match status" value="1"/>
</dbReference>
<dbReference type="PIRSF" id="PIRSF016578">
    <property type="entry name" value="HsaA"/>
    <property type="match status" value="1"/>
</dbReference>
<evidence type="ECO:0000256" key="2">
    <source>
        <dbReference type="ARBA" id="ARBA00009347"/>
    </source>
</evidence>
<feature type="domain" description="Acyl-CoA dehydrogenase/oxidase C-terminal" evidence="6">
    <location>
        <begin position="232"/>
        <end position="383"/>
    </location>
</feature>
<keyword evidence="4 5" id="KW-0274">FAD</keyword>
<accession>A0A383S3X7</accession>
<evidence type="ECO:0000313" key="12">
    <source>
        <dbReference type="Proteomes" id="UP000279336"/>
    </source>
</evidence>
<dbReference type="EC" id="1.3.-.-" evidence="10"/>
<dbReference type="CDD" id="cd00567">
    <property type="entry name" value="ACAD"/>
    <property type="match status" value="1"/>
</dbReference>
<evidence type="ECO:0000256" key="4">
    <source>
        <dbReference type="ARBA" id="ARBA00022827"/>
    </source>
</evidence>
<dbReference type="AlphaFoldDB" id="A0A383S3X7"/>
<dbReference type="InterPro" id="IPR013786">
    <property type="entry name" value="AcylCoA_DH/ox_N"/>
</dbReference>
<evidence type="ECO:0000313" key="9">
    <source>
        <dbReference type="EMBL" id="RLP12726.1"/>
    </source>
</evidence>
<dbReference type="InterPro" id="IPR037069">
    <property type="entry name" value="AcylCoA_DH/ox_N_sf"/>
</dbReference>
<dbReference type="GO" id="GO:0050660">
    <property type="term" value="F:flavin adenine dinucleotide binding"/>
    <property type="evidence" value="ECO:0007669"/>
    <property type="project" value="InterPro"/>
</dbReference>
<comment type="cofactor">
    <cofactor evidence="1 5">
        <name>FAD</name>
        <dbReference type="ChEBI" id="CHEBI:57692"/>
    </cofactor>
</comment>
<dbReference type="InterPro" id="IPR036250">
    <property type="entry name" value="AcylCo_DH-like_C"/>
</dbReference>
<proteinExistence type="inferred from homology"/>
<dbReference type="Proteomes" id="UP000263928">
    <property type="component" value="Unassembled WGS sequence"/>
</dbReference>
<keyword evidence="11" id="KW-1185">Reference proteome</keyword>
<evidence type="ECO:0000259" key="6">
    <source>
        <dbReference type="Pfam" id="PF00441"/>
    </source>
</evidence>
<dbReference type="InterPro" id="IPR009075">
    <property type="entry name" value="AcylCo_DH/oxidase_C"/>
</dbReference>
<dbReference type="EMBL" id="UNQJ01000001">
    <property type="protein sequence ID" value="SYZ32252.1"/>
    <property type="molecule type" value="Genomic_DNA"/>
</dbReference>
<keyword evidence="5 10" id="KW-0560">Oxidoreductase</keyword>
<dbReference type="PANTHER" id="PTHR43884">
    <property type="entry name" value="ACYL-COA DEHYDROGENASE"/>
    <property type="match status" value="1"/>
</dbReference>
<dbReference type="Gene3D" id="2.40.110.10">
    <property type="entry name" value="Butyryl-CoA Dehydrogenase, subunit A, domain 2"/>
    <property type="match status" value="1"/>
</dbReference>
<evidence type="ECO:0000313" key="10">
    <source>
        <dbReference type="EMBL" id="SYZ32252.1"/>
    </source>
</evidence>
<gene>
    <name evidence="9" type="ORF">D7U36_01685</name>
    <name evidence="10" type="ORF">PROPAUS_0127</name>
</gene>
<keyword evidence="3 5" id="KW-0285">Flavoprotein</keyword>